<dbReference type="AlphaFoldDB" id="A0AAE0LC07"/>
<dbReference type="InterPro" id="IPR050951">
    <property type="entry name" value="Retrovirus_Pol_polyprotein"/>
</dbReference>
<feature type="domain" description="Integrase catalytic" evidence="1">
    <location>
        <begin position="1"/>
        <end position="135"/>
    </location>
</feature>
<dbReference type="GO" id="GO:0003676">
    <property type="term" value="F:nucleic acid binding"/>
    <property type="evidence" value="ECO:0007669"/>
    <property type="project" value="InterPro"/>
</dbReference>
<reference evidence="2 3" key="1">
    <citation type="journal article" date="2015" name="Genome Biol. Evol.">
        <title>Comparative Genomics of a Bacterivorous Green Alga Reveals Evolutionary Causalities and Consequences of Phago-Mixotrophic Mode of Nutrition.</title>
        <authorList>
            <person name="Burns J.A."/>
            <person name="Paasch A."/>
            <person name="Narechania A."/>
            <person name="Kim E."/>
        </authorList>
    </citation>
    <scope>NUCLEOTIDE SEQUENCE [LARGE SCALE GENOMIC DNA]</scope>
    <source>
        <strain evidence="2 3">PLY_AMNH</strain>
    </source>
</reference>
<dbReference type="PANTHER" id="PTHR37984">
    <property type="entry name" value="PROTEIN CBG26694"/>
    <property type="match status" value="1"/>
</dbReference>
<dbReference type="SUPFAM" id="SSF53098">
    <property type="entry name" value="Ribonuclease H-like"/>
    <property type="match status" value="1"/>
</dbReference>
<dbReference type="Proteomes" id="UP001190700">
    <property type="component" value="Unassembled WGS sequence"/>
</dbReference>
<dbReference type="EMBL" id="LGRX02004755">
    <property type="protein sequence ID" value="KAK3279633.1"/>
    <property type="molecule type" value="Genomic_DNA"/>
</dbReference>
<dbReference type="InterPro" id="IPR012337">
    <property type="entry name" value="RNaseH-like_sf"/>
</dbReference>
<keyword evidence="3" id="KW-1185">Reference proteome</keyword>
<dbReference type="InterPro" id="IPR036397">
    <property type="entry name" value="RNaseH_sf"/>
</dbReference>
<gene>
    <name evidence="2" type="ORF">CYMTET_12495</name>
</gene>
<proteinExistence type="predicted"/>
<dbReference type="PANTHER" id="PTHR37984:SF5">
    <property type="entry name" value="PROTEIN NYNRIN-LIKE"/>
    <property type="match status" value="1"/>
</dbReference>
<name>A0AAE0LC07_9CHLO</name>
<organism evidence="2 3">
    <name type="scientific">Cymbomonas tetramitiformis</name>
    <dbReference type="NCBI Taxonomy" id="36881"/>
    <lineage>
        <taxon>Eukaryota</taxon>
        <taxon>Viridiplantae</taxon>
        <taxon>Chlorophyta</taxon>
        <taxon>Pyramimonadophyceae</taxon>
        <taxon>Pyramimonadales</taxon>
        <taxon>Pyramimonadaceae</taxon>
        <taxon>Cymbomonas</taxon>
    </lineage>
</organism>
<dbReference type="InterPro" id="IPR001584">
    <property type="entry name" value="Integrase_cat-core"/>
</dbReference>
<sequence>MDFVTGLPLTLRGHDAFITFTCKLSKQVHIVPLNFGGSSSEVVARLYFDFVWRYHGAPLKIVSDRDPRFLHSFWQGLQKLMGVKVATTTPYNPRSDGQAEHTNRVVEDMLRAFVGDHPEDWDLWCTNVEFAINDS</sequence>
<comment type="caution">
    <text evidence="2">The sequence shown here is derived from an EMBL/GenBank/DDBJ whole genome shotgun (WGS) entry which is preliminary data.</text>
</comment>
<dbReference type="GO" id="GO:0015074">
    <property type="term" value="P:DNA integration"/>
    <property type="evidence" value="ECO:0007669"/>
    <property type="project" value="InterPro"/>
</dbReference>
<dbReference type="Gene3D" id="3.30.420.10">
    <property type="entry name" value="Ribonuclease H-like superfamily/Ribonuclease H"/>
    <property type="match status" value="1"/>
</dbReference>
<accession>A0AAE0LC07</accession>
<dbReference type="PROSITE" id="PS50994">
    <property type="entry name" value="INTEGRASE"/>
    <property type="match status" value="1"/>
</dbReference>
<protein>
    <recommendedName>
        <fullName evidence="1">Integrase catalytic domain-containing protein</fullName>
    </recommendedName>
</protein>
<evidence type="ECO:0000259" key="1">
    <source>
        <dbReference type="PROSITE" id="PS50994"/>
    </source>
</evidence>
<evidence type="ECO:0000313" key="3">
    <source>
        <dbReference type="Proteomes" id="UP001190700"/>
    </source>
</evidence>
<evidence type="ECO:0000313" key="2">
    <source>
        <dbReference type="EMBL" id="KAK3279633.1"/>
    </source>
</evidence>